<dbReference type="EMBL" id="JBICRM010000083">
    <property type="protein sequence ID" value="MFG1711261.1"/>
    <property type="molecule type" value="Genomic_DNA"/>
</dbReference>
<organism evidence="2 3">
    <name type="scientific">Nonomuraea marmarensis</name>
    <dbReference type="NCBI Taxonomy" id="3351344"/>
    <lineage>
        <taxon>Bacteria</taxon>
        <taxon>Bacillati</taxon>
        <taxon>Actinomycetota</taxon>
        <taxon>Actinomycetes</taxon>
        <taxon>Streptosporangiales</taxon>
        <taxon>Streptosporangiaceae</taxon>
        <taxon>Nonomuraea</taxon>
    </lineage>
</organism>
<comment type="caution">
    <text evidence="2">The sequence shown here is derived from an EMBL/GenBank/DDBJ whole genome shotgun (WGS) entry which is preliminary data.</text>
</comment>
<gene>
    <name evidence="2" type="ORF">ACFLIM_49740</name>
</gene>
<dbReference type="RefSeq" id="WP_393177864.1">
    <property type="nucleotide sequence ID" value="NZ_JBICRM010000083.1"/>
</dbReference>
<accession>A0ABW7AV02</accession>
<proteinExistence type="predicted"/>
<evidence type="ECO:0000313" key="3">
    <source>
        <dbReference type="Proteomes" id="UP001603978"/>
    </source>
</evidence>
<feature type="compositionally biased region" description="Basic and acidic residues" evidence="1">
    <location>
        <begin position="55"/>
        <end position="67"/>
    </location>
</feature>
<name>A0ABW7AV02_9ACTN</name>
<evidence type="ECO:0000256" key="1">
    <source>
        <dbReference type="SAM" id="MobiDB-lite"/>
    </source>
</evidence>
<sequence length="67" mass="7959">MGTASRDMRPYELFARYVKPRFQGATTRLKNAERYAMARWSELDERQGNAIQAATERHQQEQRLRQS</sequence>
<feature type="region of interest" description="Disordered" evidence="1">
    <location>
        <begin position="48"/>
        <end position="67"/>
    </location>
</feature>
<reference evidence="2 3" key="1">
    <citation type="submission" date="2024-10" db="EMBL/GenBank/DDBJ databases">
        <authorList>
            <person name="Topkara A.R."/>
            <person name="Saygin H."/>
        </authorList>
    </citation>
    <scope>NUCLEOTIDE SEQUENCE [LARGE SCALE GENOMIC DNA]</scope>
    <source>
        <strain evidence="2 3">M3C6</strain>
    </source>
</reference>
<evidence type="ECO:0000313" key="2">
    <source>
        <dbReference type="EMBL" id="MFG1711261.1"/>
    </source>
</evidence>
<dbReference type="Proteomes" id="UP001603978">
    <property type="component" value="Unassembled WGS sequence"/>
</dbReference>
<keyword evidence="3" id="KW-1185">Reference proteome</keyword>
<protein>
    <submittedName>
        <fullName evidence="2">Uncharacterized protein</fullName>
    </submittedName>
</protein>